<dbReference type="Proteomes" id="UP000260136">
    <property type="component" value="Chromosome"/>
</dbReference>
<dbReference type="EMBL" id="LS991952">
    <property type="protein sequence ID" value="SYV94968.1"/>
    <property type="molecule type" value="Genomic_DNA"/>
</dbReference>
<protein>
    <submittedName>
        <fullName evidence="2">Uncharacterized protein</fullName>
    </submittedName>
</protein>
<sequence length="61" mass="6704">MFLFEDLNVESAQAAKAEESPAQTVQSKEEQVPANSTDKVLVTHTKLLDVGAFNGVAKRKW</sequence>
<feature type="region of interest" description="Disordered" evidence="1">
    <location>
        <begin position="14"/>
        <end position="36"/>
    </location>
</feature>
<evidence type="ECO:0000313" key="3">
    <source>
        <dbReference type="Proteomes" id="UP000260136"/>
    </source>
</evidence>
<evidence type="ECO:0000313" key="2">
    <source>
        <dbReference type="EMBL" id="SYV94968.1"/>
    </source>
</evidence>
<proteinExistence type="predicted"/>
<gene>
    <name evidence="2" type="ORF">NCTC10115_01163</name>
</gene>
<accession>A0A3B0PCV6</accession>
<organism evidence="2 3">
    <name type="scientific">Mycoplasmoides gallisepticum</name>
    <name type="common">Mycoplasma gallisepticum</name>
    <dbReference type="NCBI Taxonomy" id="2096"/>
    <lineage>
        <taxon>Bacteria</taxon>
        <taxon>Bacillati</taxon>
        <taxon>Mycoplasmatota</taxon>
        <taxon>Mycoplasmoidales</taxon>
        <taxon>Mycoplasmoidaceae</taxon>
        <taxon>Mycoplasmoides</taxon>
    </lineage>
</organism>
<reference evidence="3" key="1">
    <citation type="submission" date="2018-06" db="EMBL/GenBank/DDBJ databases">
        <authorList>
            <consortium name="Pathogen Informatics"/>
        </authorList>
    </citation>
    <scope>NUCLEOTIDE SEQUENCE [LARGE SCALE GENOMIC DNA]</scope>
    <source>
        <strain evidence="3">NCTC10115</strain>
    </source>
</reference>
<evidence type="ECO:0000256" key="1">
    <source>
        <dbReference type="SAM" id="MobiDB-lite"/>
    </source>
</evidence>
<name>A0A3B0PCV6_MYCGL</name>
<feature type="non-terminal residue" evidence="2">
    <location>
        <position position="61"/>
    </location>
</feature>
<dbReference type="AlphaFoldDB" id="A0A3B0PCV6"/>